<keyword evidence="1" id="KW-0998">Cell outer membrane</keyword>
<dbReference type="AlphaFoldDB" id="A0A8J7C2B6"/>
<evidence type="ECO:0000313" key="5">
    <source>
        <dbReference type="Proteomes" id="UP000648239"/>
    </source>
</evidence>
<evidence type="ECO:0000259" key="3">
    <source>
        <dbReference type="Pfam" id="PF07715"/>
    </source>
</evidence>
<proteinExistence type="inferred from homology"/>
<dbReference type="Gene3D" id="2.170.130.10">
    <property type="entry name" value="TonB-dependent receptor, plug domain"/>
    <property type="match status" value="1"/>
</dbReference>
<organism evidence="4 5">
    <name type="scientific">Candidatus Polarisedimenticola svalbardensis</name>
    <dbReference type="NCBI Taxonomy" id="2886004"/>
    <lineage>
        <taxon>Bacteria</taxon>
        <taxon>Pseudomonadati</taxon>
        <taxon>Acidobacteriota</taxon>
        <taxon>Candidatus Polarisedimenticolia</taxon>
        <taxon>Candidatus Polarisedimenticolales</taxon>
        <taxon>Candidatus Polarisedimenticolaceae</taxon>
        <taxon>Candidatus Polarisedimenticola</taxon>
    </lineage>
</organism>
<dbReference type="Pfam" id="PF13620">
    <property type="entry name" value="CarboxypepD_reg"/>
    <property type="match status" value="1"/>
</dbReference>
<keyword evidence="1" id="KW-0813">Transport</keyword>
<name>A0A8J7C2B6_9BACT</name>
<feature type="non-terminal residue" evidence="4">
    <location>
        <position position="441"/>
    </location>
</feature>
<sequence>MRPTRILLWVLLATMLGTGAVFAQTTGQVFGYVQDESGDGIAGATVVATSASLIGERGTTTNGKGKFILPLLPTGEYTIKVSMDGYQAIQLTEVTVMLGRSVTANAVLNKGELLETVVVTSEFPMIESKSADTTVNFNAKQLDTMPTSARSFRDLAKFVPSITSVDVNTSTGQGAGFPSIRGEGQYGDNYLIDGLTVRDPAVKTTGTPLPFDSIDEVQIITDGFSPEFGQALGGTINVITRSGSNEFGGSVAYLYKGDDTTADFRNTLFANPSAYEDTDPYVNFGGPVVKDKLWFFASYNRNESLDTFQETEILDSAGLVALVLPEGITDYENDTYFGKLTWAINPKNTLSGNYTMREAATSGLGASTSTVEARSGNDIEDTRWRVNYQSIFSANSVLEVKAGNVDRQSLTTPDNNLTDAQYRITGLDVNTNNAWRLNETN</sequence>
<feature type="domain" description="TonB-dependent receptor plug" evidence="3">
    <location>
        <begin position="136"/>
        <end position="235"/>
    </location>
</feature>
<dbReference type="EMBL" id="JACXWD010000052">
    <property type="protein sequence ID" value="MBD3869000.1"/>
    <property type="molecule type" value="Genomic_DNA"/>
</dbReference>
<comment type="subcellular location">
    <subcellularLocation>
        <location evidence="1">Cell outer membrane</location>
        <topology evidence="1">Multi-pass membrane protein</topology>
    </subcellularLocation>
</comment>
<dbReference type="Proteomes" id="UP000648239">
    <property type="component" value="Unassembled WGS sequence"/>
</dbReference>
<dbReference type="PANTHER" id="PTHR30069:SF46">
    <property type="entry name" value="OAR PROTEIN"/>
    <property type="match status" value="1"/>
</dbReference>
<reference evidence="4 5" key="1">
    <citation type="submission" date="2020-08" db="EMBL/GenBank/DDBJ databases">
        <title>Acidobacteriota in marine sediments use diverse sulfur dissimilation pathways.</title>
        <authorList>
            <person name="Wasmund K."/>
        </authorList>
    </citation>
    <scope>NUCLEOTIDE SEQUENCE [LARGE SCALE GENOMIC DNA]</scope>
    <source>
        <strain evidence="4">MAG AM4</strain>
    </source>
</reference>
<keyword evidence="4" id="KW-0675">Receptor</keyword>
<gene>
    <name evidence="4" type="ORF">IFK94_12810</name>
</gene>
<dbReference type="SUPFAM" id="SSF49464">
    <property type="entry name" value="Carboxypeptidase regulatory domain-like"/>
    <property type="match status" value="1"/>
</dbReference>
<dbReference type="Gene3D" id="2.60.40.1120">
    <property type="entry name" value="Carboxypeptidase-like, regulatory domain"/>
    <property type="match status" value="1"/>
</dbReference>
<dbReference type="InterPro" id="IPR008969">
    <property type="entry name" value="CarboxyPept-like_regulatory"/>
</dbReference>
<dbReference type="SUPFAM" id="SSF56935">
    <property type="entry name" value="Porins"/>
    <property type="match status" value="1"/>
</dbReference>
<evidence type="ECO:0000256" key="1">
    <source>
        <dbReference type="PROSITE-ProRule" id="PRU01360"/>
    </source>
</evidence>
<keyword evidence="1" id="KW-0812">Transmembrane</keyword>
<dbReference type="PROSITE" id="PS52016">
    <property type="entry name" value="TONB_DEPENDENT_REC_3"/>
    <property type="match status" value="1"/>
</dbReference>
<keyword evidence="2" id="KW-0732">Signal</keyword>
<feature type="signal peptide" evidence="2">
    <location>
        <begin position="1"/>
        <end position="23"/>
    </location>
</feature>
<accession>A0A8J7C2B6</accession>
<dbReference type="GO" id="GO:0009279">
    <property type="term" value="C:cell outer membrane"/>
    <property type="evidence" value="ECO:0007669"/>
    <property type="project" value="UniProtKB-SubCell"/>
</dbReference>
<evidence type="ECO:0000313" key="4">
    <source>
        <dbReference type="EMBL" id="MBD3869000.1"/>
    </source>
</evidence>
<comment type="caution">
    <text evidence="4">The sequence shown here is derived from an EMBL/GenBank/DDBJ whole genome shotgun (WGS) entry which is preliminary data.</text>
</comment>
<dbReference type="InterPro" id="IPR039426">
    <property type="entry name" value="TonB-dep_rcpt-like"/>
</dbReference>
<dbReference type="GO" id="GO:0044718">
    <property type="term" value="P:siderophore transmembrane transport"/>
    <property type="evidence" value="ECO:0007669"/>
    <property type="project" value="TreeGrafter"/>
</dbReference>
<keyword evidence="1" id="KW-0472">Membrane</keyword>
<evidence type="ECO:0000256" key="2">
    <source>
        <dbReference type="SAM" id="SignalP"/>
    </source>
</evidence>
<feature type="chain" id="PRO_5035166020" evidence="2">
    <location>
        <begin position="24"/>
        <end position="441"/>
    </location>
</feature>
<dbReference type="Pfam" id="PF07715">
    <property type="entry name" value="Plug"/>
    <property type="match status" value="1"/>
</dbReference>
<protein>
    <submittedName>
        <fullName evidence="4">TonB-dependent receptor</fullName>
    </submittedName>
</protein>
<dbReference type="InterPro" id="IPR012910">
    <property type="entry name" value="Plug_dom"/>
</dbReference>
<dbReference type="InterPro" id="IPR037066">
    <property type="entry name" value="Plug_dom_sf"/>
</dbReference>
<keyword evidence="1" id="KW-1134">Transmembrane beta strand</keyword>
<dbReference type="PANTHER" id="PTHR30069">
    <property type="entry name" value="TONB-DEPENDENT OUTER MEMBRANE RECEPTOR"/>
    <property type="match status" value="1"/>
</dbReference>
<dbReference type="GO" id="GO:0015344">
    <property type="term" value="F:siderophore uptake transmembrane transporter activity"/>
    <property type="evidence" value="ECO:0007669"/>
    <property type="project" value="TreeGrafter"/>
</dbReference>
<comment type="similarity">
    <text evidence="1">Belongs to the TonB-dependent receptor family.</text>
</comment>